<protein>
    <recommendedName>
        <fullName evidence="2">Capsule synthesis protein CapA domain-containing protein</fullName>
    </recommendedName>
</protein>
<dbReference type="EMBL" id="BAABEO010000004">
    <property type="protein sequence ID" value="GAA3667526.1"/>
    <property type="molecule type" value="Genomic_DNA"/>
</dbReference>
<evidence type="ECO:0000256" key="1">
    <source>
        <dbReference type="ARBA" id="ARBA00005662"/>
    </source>
</evidence>
<dbReference type="InterPro" id="IPR052169">
    <property type="entry name" value="CW_Biosynth-Accessory"/>
</dbReference>
<dbReference type="Proteomes" id="UP001500752">
    <property type="component" value="Unassembled WGS sequence"/>
</dbReference>
<dbReference type="Pfam" id="PF09587">
    <property type="entry name" value="PGA_cap"/>
    <property type="match status" value="1"/>
</dbReference>
<accession>A0ABP7BSM8</accession>
<dbReference type="RefSeq" id="WP_345147906.1">
    <property type="nucleotide sequence ID" value="NZ_BAABEO010000004.1"/>
</dbReference>
<proteinExistence type="inferred from homology"/>
<dbReference type="Gene3D" id="3.60.21.10">
    <property type="match status" value="1"/>
</dbReference>
<comment type="similarity">
    <text evidence="1">Belongs to the CapA family.</text>
</comment>
<evidence type="ECO:0000259" key="2">
    <source>
        <dbReference type="SMART" id="SM00854"/>
    </source>
</evidence>
<dbReference type="SUPFAM" id="SSF56300">
    <property type="entry name" value="Metallo-dependent phosphatases"/>
    <property type="match status" value="1"/>
</dbReference>
<gene>
    <name evidence="3" type="ORF">GCM10023081_02780</name>
</gene>
<dbReference type="SMART" id="SM00854">
    <property type="entry name" value="PGA_cap"/>
    <property type="match status" value="1"/>
</dbReference>
<dbReference type="CDD" id="cd07381">
    <property type="entry name" value="MPP_CapA"/>
    <property type="match status" value="1"/>
</dbReference>
<comment type="caution">
    <text evidence="3">The sequence shown here is derived from an EMBL/GenBank/DDBJ whole genome shotgun (WGS) entry which is preliminary data.</text>
</comment>
<reference evidence="4" key="1">
    <citation type="journal article" date="2019" name="Int. J. Syst. Evol. Microbiol.">
        <title>The Global Catalogue of Microorganisms (GCM) 10K type strain sequencing project: providing services to taxonomists for standard genome sequencing and annotation.</title>
        <authorList>
            <consortium name="The Broad Institute Genomics Platform"/>
            <consortium name="The Broad Institute Genome Sequencing Center for Infectious Disease"/>
            <person name="Wu L."/>
            <person name="Ma J."/>
        </authorList>
    </citation>
    <scope>NUCLEOTIDE SEQUENCE [LARGE SCALE GENOMIC DNA]</scope>
    <source>
        <strain evidence="4">JCM 30742</strain>
    </source>
</reference>
<evidence type="ECO:0000313" key="3">
    <source>
        <dbReference type="EMBL" id="GAA3667526.1"/>
    </source>
</evidence>
<dbReference type="InterPro" id="IPR029052">
    <property type="entry name" value="Metallo-depent_PP-like"/>
</dbReference>
<name>A0ABP7BSM8_9MICC</name>
<dbReference type="PANTHER" id="PTHR33393:SF11">
    <property type="entry name" value="POLYGLUTAMINE SYNTHESIS ACCESSORY PROTEIN RV0574C-RELATED"/>
    <property type="match status" value="1"/>
</dbReference>
<evidence type="ECO:0000313" key="4">
    <source>
        <dbReference type="Proteomes" id="UP001500752"/>
    </source>
</evidence>
<organism evidence="3 4">
    <name type="scientific">Arthrobacter ginkgonis</name>
    <dbReference type="NCBI Taxonomy" id="1630594"/>
    <lineage>
        <taxon>Bacteria</taxon>
        <taxon>Bacillati</taxon>
        <taxon>Actinomycetota</taxon>
        <taxon>Actinomycetes</taxon>
        <taxon>Micrococcales</taxon>
        <taxon>Micrococcaceae</taxon>
        <taxon>Arthrobacter</taxon>
    </lineage>
</organism>
<keyword evidence="4" id="KW-1185">Reference proteome</keyword>
<feature type="domain" description="Capsule synthesis protein CapA" evidence="2">
    <location>
        <begin position="2"/>
        <end position="246"/>
    </location>
</feature>
<dbReference type="PANTHER" id="PTHR33393">
    <property type="entry name" value="POLYGLUTAMINE SYNTHESIS ACCESSORY PROTEIN RV0574C-RELATED"/>
    <property type="match status" value="1"/>
</dbReference>
<sequence length="348" mass="37447">MEICFVGDIMLGRLVNDRLRRTGPGHPWGDVLPVLAGADVRIGNLECVLSDRGIPWPGKTFHFRSDTRNVACLEAAGFDAVSLANNHVLDYDADALLDTLCTLDAHRVLHAGAGADLDAARRPALWECRGTRLGLVALTDNEPGWEATGRAPGVHHVPIDPADARARALLEAVRDLRERTGVLIVSAHWGGNWGTAAPPAHRAFAHALIDAGADVVYGHSPHITRGIEIHRGRPILYGTGDFVDDYAVDPLERNDESFIFLLRTGGEGPGNRQHQAGELQLVPTVIEDCSARLAGPGDAARMVRRMQRLCADLGTASTWREDLGRLVVPLVPHDAGAPADAPRTPPFA</sequence>
<dbReference type="InterPro" id="IPR019079">
    <property type="entry name" value="Capsule_synth_CapA"/>
</dbReference>